<dbReference type="PROSITE" id="PS51819">
    <property type="entry name" value="VOC"/>
    <property type="match status" value="2"/>
</dbReference>
<protein>
    <submittedName>
        <fullName evidence="2">VOC family protein</fullName>
    </submittedName>
</protein>
<dbReference type="Proteomes" id="UP001526246">
    <property type="component" value="Unassembled WGS sequence"/>
</dbReference>
<accession>A0ABT3JFT4</accession>
<name>A0ABT3JFT4_9SPHN</name>
<evidence type="ECO:0000313" key="3">
    <source>
        <dbReference type="Proteomes" id="UP001526246"/>
    </source>
</evidence>
<feature type="domain" description="VOC" evidence="1">
    <location>
        <begin position="7"/>
        <end position="126"/>
    </location>
</feature>
<dbReference type="PANTHER" id="PTHR33993">
    <property type="entry name" value="GLYOXALASE-RELATED"/>
    <property type="match status" value="1"/>
</dbReference>
<dbReference type="Gene3D" id="3.10.180.10">
    <property type="entry name" value="2,3-Dihydroxybiphenyl 1,2-Dioxygenase, domain 1"/>
    <property type="match status" value="2"/>
</dbReference>
<comment type="caution">
    <text evidence="2">The sequence shown here is derived from an EMBL/GenBank/DDBJ whole genome shotgun (WGS) entry which is preliminary data.</text>
</comment>
<dbReference type="EMBL" id="JAPDOB010000002">
    <property type="protein sequence ID" value="MCW3797942.1"/>
    <property type="molecule type" value="Genomic_DNA"/>
</dbReference>
<gene>
    <name evidence="2" type="ORF">OMW55_09015</name>
</gene>
<dbReference type="InterPro" id="IPR029068">
    <property type="entry name" value="Glyas_Bleomycin-R_OHBP_Dase"/>
</dbReference>
<dbReference type="InterPro" id="IPR004360">
    <property type="entry name" value="Glyas_Fos-R_dOase_dom"/>
</dbReference>
<feature type="domain" description="VOC" evidence="1">
    <location>
        <begin position="144"/>
        <end position="262"/>
    </location>
</feature>
<reference evidence="2 3" key="1">
    <citation type="submission" date="2022-10" db="EMBL/GenBank/DDBJ databases">
        <title>Sphingomonas sp.</title>
        <authorList>
            <person name="Jin C."/>
        </authorList>
    </citation>
    <scope>NUCLEOTIDE SEQUENCE [LARGE SCALE GENOMIC DNA]</scope>
    <source>
        <strain evidence="2 3">BN140010</strain>
    </source>
</reference>
<dbReference type="PANTHER" id="PTHR33993:SF14">
    <property type="entry name" value="GB|AAF24581.1"/>
    <property type="match status" value="1"/>
</dbReference>
<dbReference type="InterPro" id="IPR037523">
    <property type="entry name" value="VOC_core"/>
</dbReference>
<dbReference type="SUPFAM" id="SSF54593">
    <property type="entry name" value="Glyoxalase/Bleomycin resistance protein/Dihydroxybiphenyl dioxygenase"/>
    <property type="match status" value="2"/>
</dbReference>
<dbReference type="CDD" id="cd07247">
    <property type="entry name" value="SgaA_N_like"/>
    <property type="match status" value="2"/>
</dbReference>
<dbReference type="InterPro" id="IPR052164">
    <property type="entry name" value="Anthracycline_SecMetBiosynth"/>
</dbReference>
<evidence type="ECO:0000313" key="2">
    <source>
        <dbReference type="EMBL" id="MCW3797942.1"/>
    </source>
</evidence>
<evidence type="ECO:0000259" key="1">
    <source>
        <dbReference type="PROSITE" id="PS51819"/>
    </source>
</evidence>
<organism evidence="2 3">
    <name type="scientific">Sphingomonas arvum</name>
    <dbReference type="NCBI Taxonomy" id="2992113"/>
    <lineage>
        <taxon>Bacteria</taxon>
        <taxon>Pseudomonadati</taxon>
        <taxon>Pseudomonadota</taxon>
        <taxon>Alphaproteobacteria</taxon>
        <taxon>Sphingomonadales</taxon>
        <taxon>Sphingomonadaceae</taxon>
        <taxon>Sphingomonas</taxon>
    </lineage>
</organism>
<proteinExistence type="predicted"/>
<sequence length="268" mass="28699">MADGQGSFVWYELLTGDVTGAKRFYDAVVGWDIEPQSGMPGMDYRMIRRSDGGNAGGVMAIDEAMRSHGARPVWLGYLAVDDVDATVAAVQADGGSVMMPPWEVPGVGRMAMITDPQGAPFYVMRPTPPADQPDATSDVFSVDQPQHVRWNELASSDPDGAVRFYTRHFGWTQEGEMPMGELGAYRFIQHGQTGIGAIMAKMPHVPVGGWTFYIGVDDIDRALAAVTAGGGQILHGPQQVPGGEYSLNAVDPQGATFGLVGPRRGVQQ</sequence>
<dbReference type="RefSeq" id="WP_264882533.1">
    <property type="nucleotide sequence ID" value="NZ_JAPDOB010000002.1"/>
</dbReference>
<keyword evidence="3" id="KW-1185">Reference proteome</keyword>
<dbReference type="Pfam" id="PF00903">
    <property type="entry name" value="Glyoxalase"/>
    <property type="match status" value="2"/>
</dbReference>